<evidence type="ECO:0000256" key="1">
    <source>
        <dbReference type="ARBA" id="ARBA00023002"/>
    </source>
</evidence>
<comment type="caution">
    <text evidence="5">The sequence shown here is derived from an EMBL/GenBank/DDBJ whole genome shotgun (WGS) entry which is preliminary data.</text>
</comment>
<dbReference type="InterPro" id="IPR001732">
    <property type="entry name" value="UDP-Glc/GDP-Man_DH_N"/>
</dbReference>
<reference evidence="5 6" key="1">
    <citation type="submission" date="2024-08" db="EMBL/GenBank/DDBJ databases">
        <title>Whole-genome sequencing of halo(alkali)philic microorganisms from hypersaline lakes.</title>
        <authorList>
            <person name="Sorokin D.Y."/>
            <person name="Merkel A.Y."/>
            <person name="Messina E."/>
            <person name="Yakimov M."/>
        </authorList>
    </citation>
    <scope>NUCLEOTIDE SEQUENCE [LARGE SCALE GENOMIC DNA]</scope>
    <source>
        <strain evidence="5 6">AB-hyl4</strain>
    </source>
</reference>
<comment type="similarity">
    <text evidence="3">Belongs to the UDP-glucose/GDP-mannose dehydrogenase family.</text>
</comment>
<evidence type="ECO:0000256" key="3">
    <source>
        <dbReference type="PIRNR" id="PIRNR000124"/>
    </source>
</evidence>
<evidence type="ECO:0000313" key="6">
    <source>
        <dbReference type="Proteomes" id="UP001575105"/>
    </source>
</evidence>
<proteinExistence type="inferred from homology"/>
<dbReference type="PANTHER" id="PTHR43491">
    <property type="entry name" value="UDP-N-ACETYL-D-MANNOSAMINE DEHYDROGENASE"/>
    <property type="match status" value="1"/>
</dbReference>
<dbReference type="PIRSF" id="PIRSF500136">
    <property type="entry name" value="UDP_ManNAc_DH"/>
    <property type="match status" value="1"/>
</dbReference>
<dbReference type="SUPFAM" id="SSF52413">
    <property type="entry name" value="UDP-glucose/GDP-mannose dehydrogenase C-terminal domain"/>
    <property type="match status" value="1"/>
</dbReference>
<gene>
    <name evidence="5" type="ORF">ACERK3_13215</name>
</gene>
<dbReference type="Gene3D" id="3.40.50.720">
    <property type="entry name" value="NAD(P)-binding Rossmann-like Domain"/>
    <property type="match status" value="2"/>
</dbReference>
<dbReference type="InterPro" id="IPR017476">
    <property type="entry name" value="UDP-Glc/GDP-Man"/>
</dbReference>
<keyword evidence="6" id="KW-1185">Reference proteome</keyword>
<keyword evidence="1" id="KW-0560">Oxidoreductase</keyword>
<sequence length="442" mass="48883">MNATAALQERIRTKSARIGIIGLGYVGLPLMKAYWSAGFHVVGFDVDPKKIAAIKAGNNYLKHLGDDYVAELIRTDRFDATDDFTRLTEPDAILVCVPTPLGRHLDPDLSYIEQTTDAIAQTLRPCQLIVLESTTYPGTTRDVMLPRLIKSGLSCGEDYFLAYSPEREDPGRKDHSTQSIPKLVGGIDQASGELAAALYRQAIHKVISVRSAEVAEAAKILENVYRAVNIALVNELKIILTEMGVDVWEVIEAAATKPFGYQAFYPGPGLGGHCIPIDPYYLTWKAREVGHTTRFIELAGQVNHQMPDYVIQRTMLALNDHGKAMKHARVLVLGVAYKPNVDDVRESPSFELIRQLRQLGAEVSYHDPHVQHTHPMRHYPDLPSMQSVDLTAEMLSSTDCVLIATNHDACDWGLVARHAQLIVDTRNAMIKVANIQGTVVKA</sequence>
<evidence type="ECO:0000259" key="4">
    <source>
        <dbReference type="SMART" id="SM00984"/>
    </source>
</evidence>
<dbReference type="PANTHER" id="PTHR43491:SF1">
    <property type="entry name" value="UDP-N-ACETYL-D-MANNOSAMINE DEHYDROGENASE"/>
    <property type="match status" value="1"/>
</dbReference>
<dbReference type="EMBL" id="JBGUBD010000007">
    <property type="protein sequence ID" value="MFA9479244.1"/>
    <property type="molecule type" value="Genomic_DNA"/>
</dbReference>
<evidence type="ECO:0000313" key="5">
    <source>
        <dbReference type="EMBL" id="MFA9479244.1"/>
    </source>
</evidence>
<dbReference type="Proteomes" id="UP001575105">
    <property type="component" value="Unassembled WGS sequence"/>
</dbReference>
<dbReference type="Pfam" id="PF03720">
    <property type="entry name" value="UDPG_MGDP_dh_C"/>
    <property type="match status" value="1"/>
</dbReference>
<dbReference type="InterPro" id="IPR028359">
    <property type="entry name" value="UDP_ManNAc/GlcNAc_DH"/>
</dbReference>
<dbReference type="SMART" id="SM00984">
    <property type="entry name" value="UDPG_MGDP_dh_C"/>
    <property type="match status" value="1"/>
</dbReference>
<dbReference type="InterPro" id="IPR008927">
    <property type="entry name" value="6-PGluconate_DH-like_C_sf"/>
</dbReference>
<dbReference type="SUPFAM" id="SSF51735">
    <property type="entry name" value="NAD(P)-binding Rossmann-fold domains"/>
    <property type="match status" value="1"/>
</dbReference>
<dbReference type="InterPro" id="IPR036291">
    <property type="entry name" value="NAD(P)-bd_dom_sf"/>
</dbReference>
<name>A0ABV4U9R5_9BACT</name>
<evidence type="ECO:0000256" key="2">
    <source>
        <dbReference type="ARBA" id="ARBA00023027"/>
    </source>
</evidence>
<protein>
    <submittedName>
        <fullName evidence="5">Nucleotide sugar dehydrogenase</fullName>
    </submittedName>
</protein>
<dbReference type="NCBIfam" id="TIGR03026">
    <property type="entry name" value="NDP-sugDHase"/>
    <property type="match status" value="1"/>
</dbReference>
<dbReference type="InterPro" id="IPR014026">
    <property type="entry name" value="UDP-Glc/GDP-Man_DH_dimer"/>
</dbReference>
<dbReference type="Pfam" id="PF03721">
    <property type="entry name" value="UDPG_MGDP_dh_N"/>
    <property type="match status" value="1"/>
</dbReference>
<keyword evidence="2" id="KW-0520">NAD</keyword>
<dbReference type="RefSeq" id="WP_425346168.1">
    <property type="nucleotide sequence ID" value="NZ_JBGUBD010000007.1"/>
</dbReference>
<feature type="domain" description="UDP-glucose/GDP-mannose dehydrogenase C-terminal" evidence="4">
    <location>
        <begin position="331"/>
        <end position="431"/>
    </location>
</feature>
<organism evidence="5 6">
    <name type="scientific">Natronomicrosphaera hydrolytica</name>
    <dbReference type="NCBI Taxonomy" id="3242702"/>
    <lineage>
        <taxon>Bacteria</taxon>
        <taxon>Pseudomonadati</taxon>
        <taxon>Planctomycetota</taxon>
        <taxon>Phycisphaerae</taxon>
        <taxon>Phycisphaerales</taxon>
        <taxon>Phycisphaeraceae</taxon>
        <taxon>Natronomicrosphaera</taxon>
    </lineage>
</organism>
<dbReference type="InterPro" id="IPR036220">
    <property type="entry name" value="UDP-Glc/GDP-Man_DH_C_sf"/>
</dbReference>
<dbReference type="SUPFAM" id="SSF48179">
    <property type="entry name" value="6-phosphogluconate dehydrogenase C-terminal domain-like"/>
    <property type="match status" value="1"/>
</dbReference>
<dbReference type="InterPro" id="IPR014027">
    <property type="entry name" value="UDP-Glc/GDP-Man_DH_C"/>
</dbReference>
<accession>A0ABV4U9R5</accession>
<dbReference type="Pfam" id="PF00984">
    <property type="entry name" value="UDPG_MGDP_dh"/>
    <property type="match status" value="1"/>
</dbReference>
<dbReference type="PIRSF" id="PIRSF000124">
    <property type="entry name" value="UDPglc_GDPman_dh"/>
    <property type="match status" value="1"/>
</dbReference>